<evidence type="ECO:0000313" key="4">
    <source>
        <dbReference type="Proteomes" id="UP000076830"/>
    </source>
</evidence>
<dbReference type="EMBL" id="CP015249">
    <property type="protein sequence ID" value="ANB16872.1"/>
    <property type="molecule type" value="Genomic_DNA"/>
</dbReference>
<organism evidence="3 4">
    <name type="scientific">Dokdonella koreensis DS-123</name>
    <dbReference type="NCBI Taxonomy" id="1300342"/>
    <lineage>
        <taxon>Bacteria</taxon>
        <taxon>Pseudomonadati</taxon>
        <taxon>Pseudomonadota</taxon>
        <taxon>Gammaproteobacteria</taxon>
        <taxon>Lysobacterales</taxon>
        <taxon>Rhodanobacteraceae</taxon>
        <taxon>Dokdonella</taxon>
    </lineage>
</organism>
<dbReference type="SUPFAM" id="SSF52402">
    <property type="entry name" value="Adenine nucleotide alpha hydrolases-like"/>
    <property type="match status" value="2"/>
</dbReference>
<dbReference type="PANTHER" id="PTHR46268:SF15">
    <property type="entry name" value="UNIVERSAL STRESS PROTEIN HP_0031"/>
    <property type="match status" value="1"/>
</dbReference>
<dbReference type="Proteomes" id="UP000076830">
    <property type="component" value="Chromosome"/>
</dbReference>
<gene>
    <name evidence="3" type="ORF">I596_836</name>
</gene>
<reference evidence="3 4" key="1">
    <citation type="submission" date="2016-04" db="EMBL/GenBank/DDBJ databases">
        <title>Complete genome sequence of Dokdonella koreensis DS-123T.</title>
        <authorList>
            <person name="Kim J.F."/>
            <person name="Lee H."/>
            <person name="Kwak M.-J."/>
        </authorList>
    </citation>
    <scope>NUCLEOTIDE SEQUENCE [LARGE SCALE GENOMIC DNA]</scope>
    <source>
        <strain evidence="3 4">DS-123</strain>
    </source>
</reference>
<dbReference type="RefSeq" id="WP_067644480.1">
    <property type="nucleotide sequence ID" value="NZ_CP015249.1"/>
</dbReference>
<evidence type="ECO:0000256" key="1">
    <source>
        <dbReference type="ARBA" id="ARBA00008791"/>
    </source>
</evidence>
<evidence type="ECO:0000313" key="3">
    <source>
        <dbReference type="EMBL" id="ANB16872.1"/>
    </source>
</evidence>
<dbReference type="Pfam" id="PF00582">
    <property type="entry name" value="Usp"/>
    <property type="match status" value="1"/>
</dbReference>
<dbReference type="PANTHER" id="PTHR46268">
    <property type="entry name" value="STRESS RESPONSE PROTEIN NHAX"/>
    <property type="match status" value="1"/>
</dbReference>
<dbReference type="KEGG" id="dko:I596_836"/>
<dbReference type="PRINTS" id="PR01438">
    <property type="entry name" value="UNVRSLSTRESS"/>
</dbReference>
<accession>A0A167GNS2</accession>
<keyword evidence="4" id="KW-1185">Reference proteome</keyword>
<name>A0A167GNS2_9GAMM</name>
<protein>
    <submittedName>
        <fullName evidence="3">Universal stress protein UspA-like</fullName>
    </submittedName>
</protein>
<dbReference type="STRING" id="1300342.I596_836"/>
<comment type="similarity">
    <text evidence="1">Belongs to the universal stress protein A family.</text>
</comment>
<evidence type="ECO:0000259" key="2">
    <source>
        <dbReference type="Pfam" id="PF00582"/>
    </source>
</evidence>
<proteinExistence type="inferred from homology"/>
<dbReference type="Gene3D" id="3.40.50.12370">
    <property type="match status" value="1"/>
</dbReference>
<feature type="domain" description="UspA" evidence="2">
    <location>
        <begin position="223"/>
        <end position="274"/>
    </location>
</feature>
<dbReference type="InterPro" id="IPR006015">
    <property type="entry name" value="Universal_stress_UspA"/>
</dbReference>
<dbReference type="OrthoDB" id="9804721at2"/>
<dbReference type="InterPro" id="IPR006016">
    <property type="entry name" value="UspA"/>
</dbReference>
<sequence length="275" mass="29742">MQHFEIVVHLRRYGEDSPAALVGLQLAQRLKAWLLGLHLVPIAPAAFASPDAVALYVRDAEQLCRDAEAHGPWWQARLGAYGATGEWQVAQGDPVEALCHASRWSDLLVVERPILNPDAPTGWGIVSRTVFGAMAPVLVVPDSARIDRVGQRIVVAFNDSREAILALRGALPLLKQAEKVDVLVGEPVASPFGLNYLPRFDLHGWLDRHGIAASFREFGPSGKDSGPALLDAAHAADADLIVMGAWGHSRITELVLGGSTRYLFQNSDVPLLVAH</sequence>
<dbReference type="AlphaFoldDB" id="A0A167GNS2"/>